<dbReference type="PANTHER" id="PTHR43133">
    <property type="entry name" value="RNA POLYMERASE ECF-TYPE SIGMA FACTO"/>
    <property type="match status" value="1"/>
</dbReference>
<dbReference type="InterPro" id="IPR013249">
    <property type="entry name" value="RNA_pol_sigma70_r4_t2"/>
</dbReference>
<feature type="domain" description="RNA polymerase sigma factor 70 region 4 type 2" evidence="6">
    <location>
        <begin position="115"/>
        <end position="166"/>
    </location>
</feature>
<dbReference type="InterPro" id="IPR036388">
    <property type="entry name" value="WH-like_DNA-bd_sf"/>
</dbReference>
<feature type="domain" description="RNA polymerase sigma-70 region 2" evidence="5">
    <location>
        <begin position="16"/>
        <end position="81"/>
    </location>
</feature>
<protein>
    <submittedName>
        <fullName evidence="7">RNA polymerase, sigma-24 subunit, ECF subfamily</fullName>
    </submittedName>
</protein>
<dbReference type="GO" id="GO:0006352">
    <property type="term" value="P:DNA-templated transcription initiation"/>
    <property type="evidence" value="ECO:0007669"/>
    <property type="project" value="InterPro"/>
</dbReference>
<dbReference type="SUPFAM" id="SSF88946">
    <property type="entry name" value="Sigma2 domain of RNA polymerase sigma factors"/>
    <property type="match status" value="1"/>
</dbReference>
<evidence type="ECO:0000256" key="3">
    <source>
        <dbReference type="ARBA" id="ARBA00023082"/>
    </source>
</evidence>
<keyword evidence="2" id="KW-0805">Transcription regulation</keyword>
<dbReference type="InterPro" id="IPR014284">
    <property type="entry name" value="RNA_pol_sigma-70_dom"/>
</dbReference>
<evidence type="ECO:0000256" key="4">
    <source>
        <dbReference type="ARBA" id="ARBA00023163"/>
    </source>
</evidence>
<dbReference type="NCBIfam" id="TIGR02937">
    <property type="entry name" value="sigma70-ECF"/>
    <property type="match status" value="1"/>
</dbReference>
<dbReference type="SUPFAM" id="SSF88659">
    <property type="entry name" value="Sigma3 and sigma4 domains of RNA polymerase sigma factors"/>
    <property type="match status" value="1"/>
</dbReference>
<evidence type="ECO:0000313" key="8">
    <source>
        <dbReference type="Proteomes" id="UP000002743"/>
    </source>
</evidence>
<dbReference type="Gene3D" id="1.10.1740.10">
    <property type="match status" value="1"/>
</dbReference>
<dbReference type="OrthoDB" id="8536462at2"/>
<evidence type="ECO:0000259" key="5">
    <source>
        <dbReference type="Pfam" id="PF04542"/>
    </source>
</evidence>
<name>C6X945_METGS</name>
<dbReference type="RefSeq" id="WP_015829335.1">
    <property type="nucleotide sequence ID" value="NC_012969.1"/>
</dbReference>
<dbReference type="InterPro" id="IPR007627">
    <property type="entry name" value="RNA_pol_sigma70_r2"/>
</dbReference>
<dbReference type="Pfam" id="PF04542">
    <property type="entry name" value="Sigma70_r2"/>
    <property type="match status" value="1"/>
</dbReference>
<comment type="similarity">
    <text evidence="1">Belongs to the sigma-70 factor family. ECF subfamily.</text>
</comment>
<dbReference type="InterPro" id="IPR013325">
    <property type="entry name" value="RNA_pol_sigma_r2"/>
</dbReference>
<dbReference type="KEGG" id="mei:Msip34_0417"/>
<dbReference type="InterPro" id="IPR013324">
    <property type="entry name" value="RNA_pol_sigma_r3/r4-like"/>
</dbReference>
<keyword evidence="3" id="KW-0731">Sigma factor</keyword>
<reference evidence="8" key="1">
    <citation type="submission" date="2009-07" db="EMBL/GenBank/DDBJ databases">
        <title>Complete sequence of chromosome of Methylovorus sp. SIP3-4.</title>
        <authorList>
            <person name="Lucas S."/>
            <person name="Copeland A."/>
            <person name="Lapidus A."/>
            <person name="Glavina del Rio T."/>
            <person name="Tice H."/>
            <person name="Bruce D."/>
            <person name="Goodwin L."/>
            <person name="Pitluck S."/>
            <person name="Clum A."/>
            <person name="Larimer F."/>
            <person name="Land M."/>
            <person name="Hauser L."/>
            <person name="Kyrpides N."/>
            <person name="Mikhailova N."/>
            <person name="Kayluzhnaya M."/>
            <person name="Chistoserdova L."/>
        </authorList>
    </citation>
    <scope>NUCLEOTIDE SEQUENCE [LARGE SCALE GENOMIC DNA]</scope>
    <source>
        <strain evidence="8">SIP3-4</strain>
    </source>
</reference>
<evidence type="ECO:0000256" key="1">
    <source>
        <dbReference type="ARBA" id="ARBA00010641"/>
    </source>
</evidence>
<reference evidence="7 8" key="2">
    <citation type="journal article" date="2011" name="J. Bacteriol.">
        <title>Genomes of three methylotrophs from a single niche uncover genetic and metabolic divergence of Methylophilaceae.</title>
        <authorList>
            <person name="Lapidus A."/>
            <person name="Clum A."/>
            <person name="Labutti K."/>
            <person name="Kaluzhnaya M.G."/>
            <person name="Lim S."/>
            <person name="Beck D.A."/>
            <person name="Glavina Del Rio T."/>
            <person name="Nolan M."/>
            <person name="Mavromatis K."/>
            <person name="Huntemann M."/>
            <person name="Lucas S."/>
            <person name="Lidstrom M.E."/>
            <person name="Ivanova N."/>
            <person name="Chistoserdova L."/>
        </authorList>
    </citation>
    <scope>NUCLEOTIDE SEQUENCE [LARGE SCALE GENOMIC DNA]</scope>
    <source>
        <strain evidence="7 8">SIP3-4</strain>
    </source>
</reference>
<evidence type="ECO:0000256" key="2">
    <source>
        <dbReference type="ARBA" id="ARBA00023015"/>
    </source>
</evidence>
<accession>C6X945</accession>
<dbReference type="InterPro" id="IPR039425">
    <property type="entry name" value="RNA_pol_sigma-70-like"/>
</dbReference>
<dbReference type="GO" id="GO:0016987">
    <property type="term" value="F:sigma factor activity"/>
    <property type="evidence" value="ECO:0007669"/>
    <property type="project" value="UniProtKB-KW"/>
</dbReference>
<keyword evidence="4" id="KW-0804">Transcription</keyword>
<proteinExistence type="inferred from homology"/>
<dbReference type="Gene3D" id="1.10.10.10">
    <property type="entry name" value="Winged helix-like DNA-binding domain superfamily/Winged helix DNA-binding domain"/>
    <property type="match status" value="1"/>
</dbReference>
<dbReference type="PANTHER" id="PTHR43133:SF63">
    <property type="entry name" value="RNA POLYMERASE SIGMA FACTOR FECI-RELATED"/>
    <property type="match status" value="1"/>
</dbReference>
<dbReference type="GO" id="GO:0003677">
    <property type="term" value="F:DNA binding"/>
    <property type="evidence" value="ECO:0007669"/>
    <property type="project" value="InterPro"/>
</dbReference>
<dbReference type="Pfam" id="PF08281">
    <property type="entry name" value="Sigma70_r4_2"/>
    <property type="match status" value="1"/>
</dbReference>
<evidence type="ECO:0000259" key="6">
    <source>
        <dbReference type="Pfam" id="PF08281"/>
    </source>
</evidence>
<keyword evidence="8" id="KW-1185">Reference proteome</keyword>
<dbReference type="AlphaFoldDB" id="C6X945"/>
<sequence length="175" mass="20009">MLSPQIHLRNQWLSLLYRHHQGWLMGWLRKKLGCPHHAADISHDTFSRLLALDNLPDIREPRAYLLVTANRLMINEFRKRQVEQETLQAVALLNADDSSHSPETICSARQLLAQVLLMLSEELDEKARRALLLARVDGLGYREIAATMQVSESSVKQYLSRALVHCHARLYPGAP</sequence>
<dbReference type="CDD" id="cd06171">
    <property type="entry name" value="Sigma70_r4"/>
    <property type="match status" value="1"/>
</dbReference>
<dbReference type="HOGENOM" id="CLU_047691_12_1_4"/>
<organism evidence="7 8">
    <name type="scientific">Methylovorus glucosotrophus (strain SIP3-4)</name>
    <dbReference type="NCBI Taxonomy" id="582744"/>
    <lineage>
        <taxon>Bacteria</taxon>
        <taxon>Pseudomonadati</taxon>
        <taxon>Pseudomonadota</taxon>
        <taxon>Betaproteobacteria</taxon>
        <taxon>Nitrosomonadales</taxon>
        <taxon>Methylophilaceae</taxon>
        <taxon>Methylovorus</taxon>
    </lineage>
</organism>
<dbReference type="EMBL" id="CP001674">
    <property type="protein sequence ID" value="ACT49665.1"/>
    <property type="molecule type" value="Genomic_DNA"/>
</dbReference>
<dbReference type="STRING" id="582744.Msip34_0417"/>
<gene>
    <name evidence="7" type="ordered locus">Msip34_0417</name>
</gene>
<evidence type="ECO:0000313" key="7">
    <source>
        <dbReference type="EMBL" id="ACT49665.1"/>
    </source>
</evidence>
<dbReference type="eggNOG" id="COG1595">
    <property type="taxonomic scope" value="Bacteria"/>
</dbReference>
<dbReference type="Proteomes" id="UP000002743">
    <property type="component" value="Chromosome"/>
</dbReference>